<keyword evidence="9" id="KW-1185">Reference proteome</keyword>
<sequence length="150" mass="17518">MLLVFPRERNSSLDQEDPEPPQVKEEQEGLCSSQEGEDSESTRKNTKTSETDSNSHQKLLTHQRVVTHTGEKTYSCSTCGKRFSHLKVHYITHTDERPFTCRTFGRTYRFSCDLRKQVRRAHTGEIPHSCGKRFFRRSNWNHHNRTHTAG</sequence>
<dbReference type="GO" id="GO:0008270">
    <property type="term" value="F:zinc ion binding"/>
    <property type="evidence" value="ECO:0007669"/>
    <property type="project" value="UniProtKB-KW"/>
</dbReference>
<reference evidence="8" key="2">
    <citation type="submission" date="2025-09" db="UniProtKB">
        <authorList>
            <consortium name="Ensembl"/>
        </authorList>
    </citation>
    <scope>IDENTIFICATION</scope>
</reference>
<feature type="compositionally biased region" description="Basic and acidic residues" evidence="6">
    <location>
        <begin position="1"/>
        <end position="11"/>
    </location>
</feature>
<dbReference type="SUPFAM" id="SSF57667">
    <property type="entry name" value="beta-beta-alpha zinc fingers"/>
    <property type="match status" value="2"/>
</dbReference>
<evidence type="ECO:0000313" key="8">
    <source>
        <dbReference type="Ensembl" id="ENSLBEP00000020853.1"/>
    </source>
</evidence>
<dbReference type="AlphaFoldDB" id="A0A3Q3FPJ6"/>
<evidence type="ECO:0000256" key="6">
    <source>
        <dbReference type="SAM" id="MobiDB-lite"/>
    </source>
</evidence>
<evidence type="ECO:0000256" key="5">
    <source>
        <dbReference type="PROSITE-ProRule" id="PRU00042"/>
    </source>
</evidence>
<reference evidence="8" key="1">
    <citation type="submission" date="2025-08" db="UniProtKB">
        <authorList>
            <consortium name="Ensembl"/>
        </authorList>
    </citation>
    <scope>IDENTIFICATION</scope>
</reference>
<evidence type="ECO:0000256" key="1">
    <source>
        <dbReference type="ARBA" id="ARBA00022723"/>
    </source>
</evidence>
<dbReference type="Ensembl" id="ENSLBET00000021981.1">
    <property type="protein sequence ID" value="ENSLBEP00000020853.1"/>
    <property type="gene ID" value="ENSLBEG00000016035.1"/>
</dbReference>
<dbReference type="InterPro" id="IPR036236">
    <property type="entry name" value="Znf_C2H2_sf"/>
</dbReference>
<accession>A0A3Q3FPJ6</accession>
<dbReference type="GeneTree" id="ENSGT01020000230976"/>
<evidence type="ECO:0000259" key="7">
    <source>
        <dbReference type="PROSITE" id="PS50157"/>
    </source>
</evidence>
<dbReference type="STRING" id="56723.ENSLBEP00000020853"/>
<dbReference type="Proteomes" id="UP000261660">
    <property type="component" value="Unplaced"/>
</dbReference>
<dbReference type="InParanoid" id="A0A3Q3FPJ6"/>
<feature type="region of interest" description="Disordered" evidence="6">
    <location>
        <begin position="1"/>
        <end position="60"/>
    </location>
</feature>
<dbReference type="Gene3D" id="3.30.160.60">
    <property type="entry name" value="Classic Zinc Finger"/>
    <property type="match status" value="3"/>
</dbReference>
<protein>
    <recommendedName>
        <fullName evidence="7">C2H2-type domain-containing protein</fullName>
    </recommendedName>
</protein>
<evidence type="ECO:0000256" key="3">
    <source>
        <dbReference type="ARBA" id="ARBA00022771"/>
    </source>
</evidence>
<keyword evidence="4" id="KW-0862">Zinc</keyword>
<feature type="compositionally biased region" description="Basic and acidic residues" evidence="6">
    <location>
        <begin position="40"/>
        <end position="55"/>
    </location>
</feature>
<evidence type="ECO:0000256" key="4">
    <source>
        <dbReference type="ARBA" id="ARBA00022833"/>
    </source>
</evidence>
<proteinExistence type="predicted"/>
<evidence type="ECO:0000313" key="9">
    <source>
        <dbReference type="Proteomes" id="UP000261660"/>
    </source>
</evidence>
<name>A0A3Q3FPJ6_9LABR</name>
<dbReference type="PANTHER" id="PTHR23234:SF10">
    <property type="entry name" value="RIKEN CDNA 6720489N17 GENE-RELATED"/>
    <property type="match status" value="1"/>
</dbReference>
<keyword evidence="2" id="KW-0677">Repeat</keyword>
<organism evidence="8 9">
    <name type="scientific">Labrus bergylta</name>
    <name type="common">ballan wrasse</name>
    <dbReference type="NCBI Taxonomy" id="56723"/>
    <lineage>
        <taxon>Eukaryota</taxon>
        <taxon>Metazoa</taxon>
        <taxon>Chordata</taxon>
        <taxon>Craniata</taxon>
        <taxon>Vertebrata</taxon>
        <taxon>Euteleostomi</taxon>
        <taxon>Actinopterygii</taxon>
        <taxon>Neopterygii</taxon>
        <taxon>Teleostei</taxon>
        <taxon>Neoteleostei</taxon>
        <taxon>Acanthomorphata</taxon>
        <taxon>Eupercaria</taxon>
        <taxon>Labriformes</taxon>
        <taxon>Labridae</taxon>
        <taxon>Labrus</taxon>
    </lineage>
</organism>
<feature type="domain" description="C2H2-type" evidence="7">
    <location>
        <begin position="130"/>
        <end position="150"/>
    </location>
</feature>
<keyword evidence="1" id="KW-0479">Metal-binding</keyword>
<keyword evidence="3 5" id="KW-0863">Zinc-finger</keyword>
<dbReference type="InterPro" id="IPR050758">
    <property type="entry name" value="Znf_C2H2-type"/>
</dbReference>
<evidence type="ECO:0000256" key="2">
    <source>
        <dbReference type="ARBA" id="ARBA00022737"/>
    </source>
</evidence>
<dbReference type="InterPro" id="IPR013087">
    <property type="entry name" value="Znf_C2H2_type"/>
</dbReference>
<feature type="domain" description="C2H2-type" evidence="7">
    <location>
        <begin position="99"/>
        <end position="127"/>
    </location>
</feature>
<dbReference type="PROSITE" id="PS50157">
    <property type="entry name" value="ZINC_FINGER_C2H2_2"/>
    <property type="match status" value="3"/>
</dbReference>
<dbReference type="PANTHER" id="PTHR23234">
    <property type="entry name" value="ZNF44 PROTEIN"/>
    <property type="match status" value="1"/>
</dbReference>
<feature type="domain" description="C2H2-type" evidence="7">
    <location>
        <begin position="74"/>
        <end position="98"/>
    </location>
</feature>